<name>A0ACB8J928_CITSI</name>
<dbReference type="EMBL" id="CM039176">
    <property type="protein sequence ID" value="KAH9714113.1"/>
    <property type="molecule type" value="Genomic_DNA"/>
</dbReference>
<evidence type="ECO:0000313" key="2">
    <source>
        <dbReference type="Proteomes" id="UP000829398"/>
    </source>
</evidence>
<evidence type="ECO:0000313" key="1">
    <source>
        <dbReference type="EMBL" id="KAH9714113.1"/>
    </source>
</evidence>
<dbReference type="Proteomes" id="UP000829398">
    <property type="component" value="Chromosome 7"/>
</dbReference>
<organism evidence="1 2">
    <name type="scientific">Citrus sinensis</name>
    <name type="common">Sweet orange</name>
    <name type="synonym">Citrus aurantium var. sinensis</name>
    <dbReference type="NCBI Taxonomy" id="2711"/>
    <lineage>
        <taxon>Eukaryota</taxon>
        <taxon>Viridiplantae</taxon>
        <taxon>Streptophyta</taxon>
        <taxon>Embryophyta</taxon>
        <taxon>Tracheophyta</taxon>
        <taxon>Spermatophyta</taxon>
        <taxon>Magnoliopsida</taxon>
        <taxon>eudicotyledons</taxon>
        <taxon>Gunneridae</taxon>
        <taxon>Pentapetalae</taxon>
        <taxon>rosids</taxon>
        <taxon>malvids</taxon>
        <taxon>Sapindales</taxon>
        <taxon>Rutaceae</taxon>
        <taxon>Aurantioideae</taxon>
        <taxon>Citrus</taxon>
    </lineage>
</organism>
<sequence length="468" mass="51448">MATTLSTLNQQEPLPPTTTIETTPKAMDIDAKTENADNGGSNSATIDEASDFNDDKHVKDNGNTAIEAVKESDKGAVMMRCVGRTNRLVTWGASSWQGRRQTMEDNVRIFPGLLHLTCNEFGGCTAPECKFAAVKSPVHYFGLFDGHGGNQEEEVMSSCERFLLTEVQESDVGVFKTVPRPSPVVSKYCANELHLMVAEEWGREAGNDGWHRRWEAALCRSYERADDVFKDNSLAPYSVGTTALVAILSPCQIIASNCGDSRVVLSRGKQAIPLTVDHKLDREDEVARITNGGGQIINWGGLRVGGILNMTRAIGDHDLKPWVIAEPEVTFMTRSEDDEFLILASDGLWDVMSSDDAVKLARYELRRRRRLPEKGDTPSSPACGAAEELVKIAYDAFSTDNISVVIVDLKAPRIRSLQNTEKSLEPTVTADFDSEAFPLAINHAQEMNEKKYRKGGIISEMDLATSSL</sequence>
<protein>
    <submittedName>
        <fullName evidence="1">Protein-serine/threonine phosphatase</fullName>
    </submittedName>
</protein>
<accession>A0ACB8J928</accession>
<gene>
    <name evidence="1" type="ORF">KPL71_020557</name>
</gene>
<comment type="caution">
    <text evidence="1">The sequence shown here is derived from an EMBL/GenBank/DDBJ whole genome shotgun (WGS) entry which is preliminary data.</text>
</comment>
<keyword evidence="2" id="KW-1185">Reference proteome</keyword>
<proteinExistence type="predicted"/>
<reference evidence="2" key="1">
    <citation type="journal article" date="2023" name="Hortic. Res.">
        <title>A chromosome-level phased genome enabling allele-level studies in sweet orange: a case study on citrus Huanglongbing tolerance.</title>
        <authorList>
            <person name="Wu B."/>
            <person name="Yu Q."/>
            <person name="Deng Z."/>
            <person name="Duan Y."/>
            <person name="Luo F."/>
            <person name="Gmitter F. Jr."/>
        </authorList>
    </citation>
    <scope>NUCLEOTIDE SEQUENCE [LARGE SCALE GENOMIC DNA]</scope>
    <source>
        <strain evidence="2">cv. Valencia</strain>
    </source>
</reference>